<dbReference type="OrthoDB" id="9760364at2"/>
<dbReference type="SUPFAM" id="SSF81660">
    <property type="entry name" value="Metal cation-transporting ATPase, ATP-binding domain N"/>
    <property type="match status" value="1"/>
</dbReference>
<dbReference type="NCBIfam" id="TIGR01494">
    <property type="entry name" value="ATPase_P-type"/>
    <property type="match status" value="2"/>
</dbReference>
<evidence type="ECO:0000256" key="13">
    <source>
        <dbReference type="ARBA" id="ARBA00022967"/>
    </source>
</evidence>
<evidence type="ECO:0000256" key="7">
    <source>
        <dbReference type="ARBA" id="ARBA00022519"/>
    </source>
</evidence>
<dbReference type="GO" id="GO:0015444">
    <property type="term" value="F:P-type magnesium transporter activity"/>
    <property type="evidence" value="ECO:0007669"/>
    <property type="project" value="UniProtKB-EC"/>
</dbReference>
<dbReference type="InterPro" id="IPR006415">
    <property type="entry name" value="P-type_ATPase_IIIB"/>
</dbReference>
<dbReference type="Pfam" id="PF13246">
    <property type="entry name" value="Cation_ATPase"/>
    <property type="match status" value="1"/>
</dbReference>
<name>R9BUS7_9CLOT</name>
<evidence type="ECO:0000256" key="5">
    <source>
        <dbReference type="ARBA" id="ARBA00013555"/>
    </source>
</evidence>
<dbReference type="NCBIfam" id="TIGR01524">
    <property type="entry name" value="ATPase-IIIB_Mg"/>
    <property type="match status" value="1"/>
</dbReference>
<keyword evidence="14 18" id="KW-1133">Transmembrane helix</keyword>
<dbReference type="SUPFAM" id="SSF56784">
    <property type="entry name" value="HAD-like"/>
    <property type="match status" value="1"/>
</dbReference>
<feature type="transmembrane region" description="Helical" evidence="18">
    <location>
        <begin position="830"/>
        <end position="853"/>
    </location>
</feature>
<dbReference type="InterPro" id="IPR004014">
    <property type="entry name" value="ATPase_P-typ_cation-transptr_N"/>
</dbReference>
<dbReference type="EC" id="7.2.2.14" evidence="4"/>
<evidence type="ECO:0000256" key="10">
    <source>
        <dbReference type="ARBA" id="ARBA00022741"/>
    </source>
</evidence>
<keyword evidence="11" id="KW-0067">ATP-binding</keyword>
<evidence type="ECO:0000256" key="11">
    <source>
        <dbReference type="ARBA" id="ARBA00022840"/>
    </source>
</evidence>
<dbReference type="SUPFAM" id="SSF81653">
    <property type="entry name" value="Calcium ATPase, transduction domain A"/>
    <property type="match status" value="1"/>
</dbReference>
<evidence type="ECO:0000256" key="8">
    <source>
        <dbReference type="ARBA" id="ARBA00022553"/>
    </source>
</evidence>
<dbReference type="Pfam" id="PF00689">
    <property type="entry name" value="Cation_ATPase_C"/>
    <property type="match status" value="1"/>
</dbReference>
<evidence type="ECO:0000256" key="9">
    <source>
        <dbReference type="ARBA" id="ARBA00022692"/>
    </source>
</evidence>
<organism evidence="20 21">
    <name type="scientific">Clostridium sartagoforme AAU1</name>
    <dbReference type="NCBI Taxonomy" id="1202534"/>
    <lineage>
        <taxon>Bacteria</taxon>
        <taxon>Bacillati</taxon>
        <taxon>Bacillota</taxon>
        <taxon>Clostridia</taxon>
        <taxon>Eubacteriales</taxon>
        <taxon>Clostridiaceae</taxon>
        <taxon>Clostridium</taxon>
    </lineage>
</organism>
<dbReference type="RefSeq" id="WP_016208358.1">
    <property type="nucleotide sequence ID" value="NZ_ASRV01000182.1"/>
</dbReference>
<reference evidence="20 21" key="1">
    <citation type="submission" date="2013-03" db="EMBL/GenBank/DDBJ databases">
        <title>Whole genome shotgun sequencing of Clostridium sartagoforme AAU1.</title>
        <authorList>
            <person name="Joshi C.G."/>
            <person name="Duggirala S.M."/>
            <person name="Nathani N.M."/>
            <person name="Bhatt V.D."/>
            <person name="Patel A.K."/>
            <person name="Pandya P.R."/>
            <person name="KaPatel J.A."/>
        </authorList>
    </citation>
    <scope>NUCLEOTIDE SEQUENCE [LARGE SCALE GENOMIC DNA]</scope>
    <source>
        <strain evidence="20 21">AAU1</strain>
    </source>
</reference>
<evidence type="ECO:0000256" key="1">
    <source>
        <dbReference type="ARBA" id="ARBA00003954"/>
    </source>
</evidence>
<comment type="caution">
    <text evidence="20">The sequence shown here is derived from an EMBL/GenBank/DDBJ whole genome shotgun (WGS) entry which is preliminary data.</text>
</comment>
<evidence type="ECO:0000256" key="17">
    <source>
        <dbReference type="ARBA" id="ARBA00047295"/>
    </source>
</evidence>
<feature type="transmembrane region" description="Helical" evidence="18">
    <location>
        <begin position="108"/>
        <end position="127"/>
    </location>
</feature>
<dbReference type="InterPro" id="IPR023299">
    <property type="entry name" value="ATPase_P-typ_cyto_dom_N"/>
</dbReference>
<dbReference type="InterPro" id="IPR044492">
    <property type="entry name" value="P_typ_ATPase_HD_dom"/>
</dbReference>
<dbReference type="InterPro" id="IPR023214">
    <property type="entry name" value="HAD_sf"/>
</dbReference>
<dbReference type="SUPFAM" id="SSF81665">
    <property type="entry name" value="Calcium ATPase, transmembrane domain M"/>
    <property type="match status" value="1"/>
</dbReference>
<dbReference type="PATRIC" id="fig|1202534.3.peg.3063"/>
<dbReference type="Pfam" id="PF00122">
    <property type="entry name" value="E1-E2_ATPase"/>
    <property type="match status" value="1"/>
</dbReference>
<dbReference type="CDD" id="cd02077">
    <property type="entry name" value="P-type_ATPase_Mg"/>
    <property type="match status" value="1"/>
</dbReference>
<dbReference type="InterPro" id="IPR006068">
    <property type="entry name" value="ATPase_P-typ_cation-transptr_C"/>
</dbReference>
<keyword evidence="21" id="KW-1185">Reference proteome</keyword>
<evidence type="ECO:0000259" key="19">
    <source>
        <dbReference type="SMART" id="SM00831"/>
    </source>
</evidence>
<evidence type="ECO:0000256" key="4">
    <source>
        <dbReference type="ARBA" id="ARBA00012786"/>
    </source>
</evidence>
<dbReference type="GO" id="GO:0005524">
    <property type="term" value="F:ATP binding"/>
    <property type="evidence" value="ECO:0007669"/>
    <property type="project" value="UniProtKB-KW"/>
</dbReference>
<keyword evidence="6" id="KW-1003">Cell membrane</keyword>
<feature type="domain" description="Cation-transporting P-type ATPase N-terminal" evidence="19">
    <location>
        <begin position="25"/>
        <end position="98"/>
    </location>
</feature>
<dbReference type="PANTHER" id="PTHR42861">
    <property type="entry name" value="CALCIUM-TRANSPORTING ATPASE"/>
    <property type="match status" value="1"/>
</dbReference>
<dbReference type="InterPro" id="IPR023298">
    <property type="entry name" value="ATPase_P-typ_TM_dom_sf"/>
</dbReference>
<keyword evidence="7" id="KW-0997">Cell inner membrane</keyword>
<dbReference type="Pfam" id="PF00690">
    <property type="entry name" value="Cation_ATPase_N"/>
    <property type="match status" value="1"/>
</dbReference>
<comment type="similarity">
    <text evidence="3">Belongs to the cation transport ATPase (P-type) (TC 3.A.3) family. Type IIIB subfamily.</text>
</comment>
<accession>R9BUS7</accession>
<dbReference type="InterPro" id="IPR008250">
    <property type="entry name" value="ATPase_P-typ_transduc_dom_A_sf"/>
</dbReference>
<keyword evidence="8" id="KW-0597">Phosphoprotein</keyword>
<feature type="transmembrane region" description="Helical" evidence="18">
    <location>
        <begin position="865"/>
        <end position="884"/>
    </location>
</feature>
<dbReference type="InterPro" id="IPR001757">
    <property type="entry name" value="P_typ_ATPase"/>
</dbReference>
<dbReference type="PRINTS" id="PR01836">
    <property type="entry name" value="MGATPASE"/>
</dbReference>
<dbReference type="InterPro" id="IPR059000">
    <property type="entry name" value="ATPase_P-type_domA"/>
</dbReference>
<dbReference type="SFLD" id="SFLDG00002">
    <property type="entry name" value="C1.7:_P-type_atpase_like"/>
    <property type="match status" value="1"/>
</dbReference>
<comment type="subcellular location">
    <subcellularLocation>
        <location evidence="2">Cell inner membrane</location>
        <topology evidence="2">Multi-pass membrane protein</topology>
    </subcellularLocation>
</comment>
<dbReference type="InterPro" id="IPR036412">
    <property type="entry name" value="HAD-like_sf"/>
</dbReference>
<sequence length="896" mass="99484">MKKKIFKKVSTNEIKINSGINRLILSSKQDELGILEKYNTSYSGYEEIKVELMREEYGKNEITHQKGDSLVKRLIESFINPFTIILLILAIISFVTDIMIVDSSKRDATSVVIVTSMVLVSGILRFIQETKSNKAAEKLGEMVKTTISVERKGVGIKEIPISEIVVGDIIHIAAGDMIPADIRILKAKDLFISQSSLTGESEPVEKVDTAITHDCKNPIELNNLAFMGTNVISGSAIAIAINVGNDTIFGSMAKQLVGKKVTTSFEKGVNSVSWVLIRFMFVMVPVVLFMNGFTKGDWMEAFLFALSVAVGLTPEMLPMIVSANLAKGAVSMSKKKVIVKDLNAIQNFGAMDVLCTDKTGTLTQDKVVLEYSLDIQGNEDNRVLRHAFLNSYHQTGLRNLMDIAIVNHANEKDMIELWHDYKKVDEIPFDFSRRRMSVVVEDKAGKTQLITKGAIEEMLSVCSHVEYKGKIETITEEIKKEILETVSSYNSQGMRILGIAQKNNPSSVGELSVKDESDMVLIGYLAFLDPPKESTANAIRALEDFGVNVKILTGDNDAVTSSVCKQVGIKVNNLLLGSDIEEMDDELLSEVVEETNVFAKLSPNQKTRVVSALRKNGHTVGFMGDGINDAAAMTESDVGISVDTAVDIAKESANIILLEKDLMVLEDGVVEGRKIYANIIKYIKMTASSNFGNMFSVLVASIFLPFLPMLPIQLLMLNLIYDISCIAIPWDNVDEDYIKVPRKWDSSSISKFMFWIGPTSSVFDIATYALMYFFICPFVFGGQYHILNEAQQLGFMGLFHAGWFVESLWSQTLVIHMIRTPGIPFVKSRASWQLTTLTTLGIAVGTIIPYTFFGKALDMVSMPAIYFPFLIVIIILYMILVTLLKKIFIKRYGELL</sequence>
<evidence type="ECO:0000256" key="15">
    <source>
        <dbReference type="ARBA" id="ARBA00023136"/>
    </source>
</evidence>
<dbReference type="SFLD" id="SFLDF00027">
    <property type="entry name" value="p-type_atpase"/>
    <property type="match status" value="1"/>
</dbReference>
<proteinExistence type="inferred from homology"/>
<dbReference type="Gene3D" id="2.70.150.10">
    <property type="entry name" value="Calcium-transporting ATPase, cytoplasmic transduction domain A"/>
    <property type="match status" value="1"/>
</dbReference>
<evidence type="ECO:0000256" key="18">
    <source>
        <dbReference type="SAM" id="Phobius"/>
    </source>
</evidence>
<keyword evidence="12" id="KW-0460">Magnesium</keyword>
<dbReference type="NCBIfam" id="NF011702">
    <property type="entry name" value="PRK15122.1"/>
    <property type="match status" value="1"/>
</dbReference>
<dbReference type="GO" id="GO:0016887">
    <property type="term" value="F:ATP hydrolysis activity"/>
    <property type="evidence" value="ECO:0007669"/>
    <property type="project" value="InterPro"/>
</dbReference>
<keyword evidence="9 18" id="KW-0812">Transmembrane</keyword>
<dbReference type="SFLD" id="SFLDS00003">
    <property type="entry name" value="Haloacid_Dehalogenase"/>
    <property type="match status" value="1"/>
</dbReference>
<dbReference type="Gene3D" id="1.20.1110.10">
    <property type="entry name" value="Calcium-transporting ATPase, transmembrane domain"/>
    <property type="match status" value="1"/>
</dbReference>
<dbReference type="PROSITE" id="PS00154">
    <property type="entry name" value="ATPASE_E1_E2"/>
    <property type="match status" value="1"/>
</dbReference>
<dbReference type="InterPro" id="IPR018303">
    <property type="entry name" value="ATPase_P-typ_P_site"/>
</dbReference>
<evidence type="ECO:0000313" key="21">
    <source>
        <dbReference type="Proteomes" id="UP000013988"/>
    </source>
</evidence>
<evidence type="ECO:0000256" key="6">
    <source>
        <dbReference type="ARBA" id="ARBA00022475"/>
    </source>
</evidence>
<feature type="transmembrane region" description="Helical" evidence="18">
    <location>
        <begin position="78"/>
        <end position="96"/>
    </location>
</feature>
<evidence type="ECO:0000313" key="20">
    <source>
        <dbReference type="EMBL" id="EOR20777.1"/>
    </source>
</evidence>
<comment type="catalytic activity">
    <reaction evidence="17">
        <text>Mg(2+)(out) + ATP + H2O = Mg(2+)(in) + ADP + phosphate + H(+)</text>
        <dbReference type="Rhea" id="RHEA:10260"/>
        <dbReference type="ChEBI" id="CHEBI:15377"/>
        <dbReference type="ChEBI" id="CHEBI:15378"/>
        <dbReference type="ChEBI" id="CHEBI:18420"/>
        <dbReference type="ChEBI" id="CHEBI:30616"/>
        <dbReference type="ChEBI" id="CHEBI:43474"/>
        <dbReference type="ChEBI" id="CHEBI:456216"/>
        <dbReference type="EC" id="7.2.2.14"/>
    </reaction>
</comment>
<dbReference type="SMART" id="SM00831">
    <property type="entry name" value="Cation_ATPase_N"/>
    <property type="match status" value="1"/>
</dbReference>
<evidence type="ECO:0000256" key="3">
    <source>
        <dbReference type="ARBA" id="ARBA00008746"/>
    </source>
</evidence>
<evidence type="ECO:0000256" key="16">
    <source>
        <dbReference type="ARBA" id="ARBA00029806"/>
    </source>
</evidence>
<keyword evidence="10" id="KW-0547">Nucleotide-binding</keyword>
<dbReference type="AlphaFoldDB" id="R9BUS7"/>
<dbReference type="Gene3D" id="3.40.1110.10">
    <property type="entry name" value="Calcium-transporting ATPase, cytoplasmic domain N"/>
    <property type="match status" value="1"/>
</dbReference>
<feature type="transmembrane region" description="Helical" evidence="18">
    <location>
        <begin position="269"/>
        <end position="290"/>
    </location>
</feature>
<evidence type="ECO:0000256" key="2">
    <source>
        <dbReference type="ARBA" id="ARBA00004429"/>
    </source>
</evidence>
<dbReference type="GO" id="GO:0005886">
    <property type="term" value="C:plasma membrane"/>
    <property type="evidence" value="ECO:0007669"/>
    <property type="project" value="UniProtKB-SubCell"/>
</dbReference>
<feature type="transmembrane region" description="Helical" evidence="18">
    <location>
        <begin position="691"/>
        <end position="708"/>
    </location>
</feature>
<feature type="transmembrane region" description="Helical" evidence="18">
    <location>
        <begin position="302"/>
        <end position="326"/>
    </location>
</feature>
<comment type="function">
    <text evidence="1">Mediates magnesium influx to the cytosol.</text>
</comment>
<evidence type="ECO:0000256" key="12">
    <source>
        <dbReference type="ARBA" id="ARBA00022842"/>
    </source>
</evidence>
<keyword evidence="13" id="KW-1278">Translocase</keyword>
<evidence type="ECO:0000256" key="14">
    <source>
        <dbReference type="ARBA" id="ARBA00022989"/>
    </source>
</evidence>
<dbReference type="EMBL" id="ASRV01000182">
    <property type="protein sequence ID" value="EOR20777.1"/>
    <property type="molecule type" value="Genomic_DNA"/>
</dbReference>
<dbReference type="Gene3D" id="3.40.50.1000">
    <property type="entry name" value="HAD superfamily/HAD-like"/>
    <property type="match status" value="1"/>
</dbReference>
<dbReference type="Proteomes" id="UP000013988">
    <property type="component" value="Unassembled WGS sequence"/>
</dbReference>
<gene>
    <name evidence="20" type="ORF">A500_15470</name>
</gene>
<protein>
    <recommendedName>
        <fullName evidence="5">Magnesium-transporting ATPase, P-type 1</fullName>
        <ecNumber evidence="4">7.2.2.14</ecNumber>
    </recommendedName>
    <alternativeName>
        <fullName evidence="16">Mg(2+) transport ATPase, P-type 1</fullName>
    </alternativeName>
</protein>
<keyword evidence="15 18" id="KW-0472">Membrane</keyword>